<evidence type="ECO:0000313" key="3">
    <source>
        <dbReference type="Proteomes" id="UP000799324"/>
    </source>
</evidence>
<feature type="compositionally biased region" description="Polar residues" evidence="1">
    <location>
        <begin position="460"/>
        <end position="471"/>
    </location>
</feature>
<feature type="compositionally biased region" description="Polar residues" evidence="1">
    <location>
        <begin position="124"/>
        <end position="154"/>
    </location>
</feature>
<dbReference type="AlphaFoldDB" id="A0A6A6T920"/>
<feature type="compositionally biased region" description="Low complexity" evidence="1">
    <location>
        <begin position="263"/>
        <end position="273"/>
    </location>
</feature>
<accession>A0A6A6T920</accession>
<dbReference type="Proteomes" id="UP000799324">
    <property type="component" value="Unassembled WGS sequence"/>
</dbReference>
<feature type="region of interest" description="Disordered" evidence="1">
    <location>
        <begin position="83"/>
        <end position="189"/>
    </location>
</feature>
<sequence length="508" mass="54509">MSTCPNPGGPRRCSNCIRLQEIDPNFTPTAPAHGAAQYRQCPHPEVDKMYAKMREATRVGQEWKRILVDLDIFKLLEGGETITPVSSQTSSQQSSIGSQAIDSMPSQPSSQQSFMDSQAIDPMPSQTSSQQSFMNSQAIDPMPSQTSSQQSFMDSQAIDPMLSQSSSQQLFMGSQEIDPTPSSTQKSGATLPWRTIAETAFDEFLDNISDGTLSDIVDDEPDDDMQGQHLDKDSRLAGKAAVSSRQNPKIVCEIDSEDEVDELPSSSTESSPTRAYLADIFAEMSAMNCNLSDSDEEPQTLSTKRKTTQRSPSPAPGPSRKRTRVATAVPAKNPYERRYKPSPRARQASSAYSLRGTSLSSDLLIPSTSPRDKPSHSRSASTQTDFGPPNDGSGSPGSGSTASHVTTSSLCRTPDLSFSPITTCFNSPTLTAGSSAKSCKSPETSPNLISGSSAKPCKSPETSPNLASGSSAKPCKSPETSPYFGNLWAGKLGWGFPFRPCVSRYSEG</sequence>
<gene>
    <name evidence="2" type="ORF">K491DRAFT_778116</name>
</gene>
<evidence type="ECO:0000256" key="1">
    <source>
        <dbReference type="SAM" id="MobiDB-lite"/>
    </source>
</evidence>
<keyword evidence="3" id="KW-1185">Reference proteome</keyword>
<protein>
    <submittedName>
        <fullName evidence="2">Uncharacterized protein</fullName>
    </submittedName>
</protein>
<proteinExistence type="predicted"/>
<feature type="compositionally biased region" description="Low complexity" evidence="1">
    <location>
        <begin position="387"/>
        <end position="403"/>
    </location>
</feature>
<feature type="compositionally biased region" description="Acidic residues" evidence="1">
    <location>
        <begin position="216"/>
        <end position="225"/>
    </location>
</feature>
<organism evidence="2 3">
    <name type="scientific">Lophiostoma macrostomum CBS 122681</name>
    <dbReference type="NCBI Taxonomy" id="1314788"/>
    <lineage>
        <taxon>Eukaryota</taxon>
        <taxon>Fungi</taxon>
        <taxon>Dikarya</taxon>
        <taxon>Ascomycota</taxon>
        <taxon>Pezizomycotina</taxon>
        <taxon>Dothideomycetes</taxon>
        <taxon>Pleosporomycetidae</taxon>
        <taxon>Pleosporales</taxon>
        <taxon>Lophiostomataceae</taxon>
        <taxon>Lophiostoma</taxon>
    </lineage>
</organism>
<feature type="compositionally biased region" description="Polar residues" evidence="1">
    <location>
        <begin position="347"/>
        <end position="369"/>
    </location>
</feature>
<feature type="region of interest" description="Disordered" evidence="1">
    <location>
        <begin position="212"/>
        <end position="274"/>
    </location>
</feature>
<feature type="compositionally biased region" description="Polar residues" evidence="1">
    <location>
        <begin position="433"/>
        <end position="453"/>
    </location>
</feature>
<name>A0A6A6T920_9PLEO</name>
<feature type="region of interest" description="Disordered" evidence="1">
    <location>
        <begin position="290"/>
        <end position="407"/>
    </location>
</feature>
<evidence type="ECO:0000313" key="2">
    <source>
        <dbReference type="EMBL" id="KAF2656300.1"/>
    </source>
</evidence>
<feature type="region of interest" description="Disordered" evidence="1">
    <location>
        <begin position="433"/>
        <end position="477"/>
    </location>
</feature>
<dbReference type="EMBL" id="MU004338">
    <property type="protein sequence ID" value="KAF2656300.1"/>
    <property type="molecule type" value="Genomic_DNA"/>
</dbReference>
<reference evidence="2" key="1">
    <citation type="journal article" date="2020" name="Stud. Mycol.">
        <title>101 Dothideomycetes genomes: a test case for predicting lifestyles and emergence of pathogens.</title>
        <authorList>
            <person name="Haridas S."/>
            <person name="Albert R."/>
            <person name="Binder M."/>
            <person name="Bloem J."/>
            <person name="Labutti K."/>
            <person name="Salamov A."/>
            <person name="Andreopoulos B."/>
            <person name="Baker S."/>
            <person name="Barry K."/>
            <person name="Bills G."/>
            <person name="Bluhm B."/>
            <person name="Cannon C."/>
            <person name="Castanera R."/>
            <person name="Culley D."/>
            <person name="Daum C."/>
            <person name="Ezra D."/>
            <person name="Gonzalez J."/>
            <person name="Henrissat B."/>
            <person name="Kuo A."/>
            <person name="Liang C."/>
            <person name="Lipzen A."/>
            <person name="Lutzoni F."/>
            <person name="Magnuson J."/>
            <person name="Mondo S."/>
            <person name="Nolan M."/>
            <person name="Ohm R."/>
            <person name="Pangilinan J."/>
            <person name="Park H.-J."/>
            <person name="Ramirez L."/>
            <person name="Alfaro M."/>
            <person name="Sun H."/>
            <person name="Tritt A."/>
            <person name="Yoshinaga Y."/>
            <person name="Zwiers L.-H."/>
            <person name="Turgeon B."/>
            <person name="Goodwin S."/>
            <person name="Spatafora J."/>
            <person name="Crous P."/>
            <person name="Grigoriev I."/>
        </authorList>
    </citation>
    <scope>NUCLEOTIDE SEQUENCE</scope>
    <source>
        <strain evidence="2">CBS 122681</strain>
    </source>
</reference>
<feature type="compositionally biased region" description="Low complexity" evidence="1">
    <location>
        <begin position="86"/>
        <end position="118"/>
    </location>
</feature>